<evidence type="ECO:0000256" key="1">
    <source>
        <dbReference type="SAM" id="SignalP"/>
    </source>
</evidence>
<dbReference type="EMBL" id="JABEQY010000034">
    <property type="protein sequence ID" value="NNH67134.1"/>
    <property type="molecule type" value="Genomic_DNA"/>
</dbReference>
<feature type="signal peptide" evidence="1">
    <location>
        <begin position="1"/>
        <end position="22"/>
    </location>
</feature>
<feature type="chain" id="PRO_5030899489" evidence="1">
    <location>
        <begin position="23"/>
        <end position="140"/>
    </location>
</feature>
<keyword evidence="1" id="KW-0732">Signal</keyword>
<proteinExistence type="predicted"/>
<evidence type="ECO:0000313" key="3">
    <source>
        <dbReference type="Proteomes" id="UP000530654"/>
    </source>
</evidence>
<accession>A0A7Y2RA08</accession>
<evidence type="ECO:0000313" key="2">
    <source>
        <dbReference type="EMBL" id="NNH67134.1"/>
    </source>
</evidence>
<organism evidence="2 3">
    <name type="scientific">Rhizobium laguerreae</name>
    <dbReference type="NCBI Taxonomy" id="1076926"/>
    <lineage>
        <taxon>Bacteria</taxon>
        <taxon>Pseudomonadati</taxon>
        <taxon>Pseudomonadota</taxon>
        <taxon>Alphaproteobacteria</taxon>
        <taxon>Hyphomicrobiales</taxon>
        <taxon>Rhizobiaceae</taxon>
        <taxon>Rhizobium/Agrobacterium group</taxon>
        <taxon>Rhizobium</taxon>
    </lineage>
</organism>
<reference evidence="2 3" key="1">
    <citation type="submission" date="2020-04" db="EMBL/GenBank/DDBJ databases">
        <title>Rhizobium bacterial biofertilizers improve the content of phenolic compounds of Lactuca sativa L. under non-saline and saline-stress conditions.</title>
        <authorList>
            <person name="Ayuso-Calles M."/>
            <person name="Garcia-Estevez I."/>
            <person name="Jimenez-Gomez A."/>
            <person name="Flores-Felix J.D."/>
            <person name="Escribano-Bailon M."/>
            <person name="Rivas R."/>
        </authorList>
    </citation>
    <scope>NUCLEOTIDE SEQUENCE [LARGE SCALE GENOMIC DNA]</scope>
    <source>
        <strain evidence="2 3">GPTR02</strain>
    </source>
</reference>
<gene>
    <name evidence="2" type="ORF">HLI17_28315</name>
</gene>
<sequence>MRRVPPVKNLLSAFFISSTLSAAGGPNAAAQTVEPGRCSKEIADIVATIDALMSQAKPNTMGYDELLRKKLPKGPCDIDAIRTTTKQSPYFHWHKVGKHSEMFRLSSKYLVSDFWIDLHTKEIPKEGITVHVKKDEADYL</sequence>
<name>A0A7Y2RA08_9HYPH</name>
<comment type="caution">
    <text evidence="2">The sequence shown here is derived from an EMBL/GenBank/DDBJ whole genome shotgun (WGS) entry which is preliminary data.</text>
</comment>
<dbReference type="Proteomes" id="UP000530654">
    <property type="component" value="Unassembled WGS sequence"/>
</dbReference>
<dbReference type="AlphaFoldDB" id="A0A7Y2RA08"/>
<protein>
    <submittedName>
        <fullName evidence="2">Uncharacterized protein</fullName>
    </submittedName>
</protein>